<feature type="domain" description="GST C-terminal" evidence="3">
    <location>
        <begin position="529"/>
        <end position="665"/>
    </location>
</feature>
<evidence type="ECO:0000259" key="2">
    <source>
        <dbReference type="PROSITE" id="PS50404"/>
    </source>
</evidence>
<dbReference type="InterPro" id="IPR036249">
    <property type="entry name" value="Thioredoxin-like_sf"/>
</dbReference>
<gene>
    <name evidence="4" type="ORF">PVAR5_5716</name>
</gene>
<evidence type="ECO:0000259" key="3">
    <source>
        <dbReference type="PROSITE" id="PS50405"/>
    </source>
</evidence>
<dbReference type="GO" id="GO:0005737">
    <property type="term" value="C:cytoplasm"/>
    <property type="evidence" value="ECO:0007669"/>
    <property type="project" value="TreeGrafter"/>
</dbReference>
<name>V5G844_BYSSN</name>
<dbReference type="Gene3D" id="1.20.1050.10">
    <property type="match status" value="1"/>
</dbReference>
<dbReference type="PANTHER" id="PTHR43968:SF6">
    <property type="entry name" value="GLUTATHIONE S-TRANSFERASE OMEGA"/>
    <property type="match status" value="1"/>
</dbReference>
<feature type="region of interest" description="Disordered" evidence="1">
    <location>
        <begin position="270"/>
        <end position="295"/>
    </location>
</feature>
<dbReference type="InterPro" id="IPR040079">
    <property type="entry name" value="Glutathione_S-Trfase"/>
</dbReference>
<proteinExistence type="predicted"/>
<feature type="region of interest" description="Disordered" evidence="1">
    <location>
        <begin position="59"/>
        <end position="139"/>
    </location>
</feature>
<dbReference type="SFLD" id="SFLDG00358">
    <property type="entry name" value="Main_(cytGST)"/>
    <property type="match status" value="1"/>
</dbReference>
<dbReference type="Pfam" id="PF13417">
    <property type="entry name" value="GST_N_3"/>
    <property type="match status" value="1"/>
</dbReference>
<dbReference type="PROSITE" id="PS50405">
    <property type="entry name" value="GST_CTER"/>
    <property type="match status" value="1"/>
</dbReference>
<dbReference type="PROSITE" id="PS50404">
    <property type="entry name" value="GST_NTER"/>
    <property type="match status" value="1"/>
</dbReference>
<dbReference type="eggNOG" id="KOG0406">
    <property type="taxonomic scope" value="Eukaryota"/>
</dbReference>
<reference evidence="5" key="1">
    <citation type="journal article" date="2014" name="Genome Announc.">
        <title>Draft genome sequence of the formaldehyde-resistant fungus Byssochlamys spectabilis No. 5 (anamorph Paecilomyces variotii No. 5) (NBRC109023).</title>
        <authorList>
            <person name="Oka T."/>
            <person name="Ekino K."/>
            <person name="Fukuda K."/>
            <person name="Nomura Y."/>
        </authorList>
    </citation>
    <scope>NUCLEOTIDE SEQUENCE [LARGE SCALE GENOMIC DNA]</scope>
    <source>
        <strain evidence="5">No. 5 / NBRC 109023</strain>
    </source>
</reference>
<dbReference type="InterPro" id="IPR010987">
    <property type="entry name" value="Glutathione-S-Trfase_C-like"/>
</dbReference>
<comment type="caution">
    <text evidence="4">The sequence shown here is derived from an EMBL/GenBank/DDBJ whole genome shotgun (WGS) entry which is preliminary data.</text>
</comment>
<evidence type="ECO:0000256" key="1">
    <source>
        <dbReference type="SAM" id="MobiDB-lite"/>
    </source>
</evidence>
<feature type="compositionally biased region" description="Basic and acidic residues" evidence="1">
    <location>
        <begin position="392"/>
        <end position="401"/>
    </location>
</feature>
<dbReference type="AlphaFoldDB" id="V5G844"/>
<dbReference type="InterPro" id="IPR036282">
    <property type="entry name" value="Glutathione-S-Trfase_C_sf"/>
</dbReference>
<dbReference type="InterPro" id="IPR050983">
    <property type="entry name" value="GST_Omega/HSP26"/>
</dbReference>
<evidence type="ECO:0000313" key="5">
    <source>
        <dbReference type="Proteomes" id="UP000018001"/>
    </source>
</evidence>
<dbReference type="SUPFAM" id="SSF52833">
    <property type="entry name" value="Thioredoxin-like"/>
    <property type="match status" value="1"/>
</dbReference>
<evidence type="ECO:0008006" key="6">
    <source>
        <dbReference type="Google" id="ProtNLM"/>
    </source>
</evidence>
<dbReference type="CDD" id="cd00299">
    <property type="entry name" value="GST_C_family"/>
    <property type="match status" value="1"/>
</dbReference>
<feature type="domain" description="GST N-terminal" evidence="2">
    <location>
        <begin position="445"/>
        <end position="523"/>
    </location>
</feature>
<dbReference type="OrthoDB" id="4951845at2759"/>
<keyword evidence="5" id="KW-1185">Reference proteome</keyword>
<dbReference type="InterPro" id="IPR004045">
    <property type="entry name" value="Glutathione_S-Trfase_N"/>
</dbReference>
<protein>
    <recommendedName>
        <fullName evidence="6">Glutathione transferase</fullName>
    </recommendedName>
</protein>
<feature type="compositionally biased region" description="Low complexity" evidence="1">
    <location>
        <begin position="59"/>
        <end position="72"/>
    </location>
</feature>
<dbReference type="EMBL" id="BAUL01000183">
    <property type="protein sequence ID" value="GAD97047.1"/>
    <property type="molecule type" value="Genomic_DNA"/>
</dbReference>
<dbReference type="Proteomes" id="UP000018001">
    <property type="component" value="Unassembled WGS sequence"/>
</dbReference>
<accession>V5G844</accession>
<evidence type="ECO:0000313" key="4">
    <source>
        <dbReference type="EMBL" id="GAD97047.1"/>
    </source>
</evidence>
<organism evidence="4 5">
    <name type="scientific">Byssochlamys spectabilis (strain No. 5 / NBRC 109023)</name>
    <name type="common">Paecilomyces variotii</name>
    <dbReference type="NCBI Taxonomy" id="1356009"/>
    <lineage>
        <taxon>Eukaryota</taxon>
        <taxon>Fungi</taxon>
        <taxon>Dikarya</taxon>
        <taxon>Ascomycota</taxon>
        <taxon>Pezizomycotina</taxon>
        <taxon>Eurotiomycetes</taxon>
        <taxon>Eurotiomycetidae</taxon>
        <taxon>Eurotiales</taxon>
        <taxon>Thermoascaceae</taxon>
        <taxon>Paecilomyces</taxon>
    </lineage>
</organism>
<dbReference type="InParanoid" id="V5G844"/>
<dbReference type="SUPFAM" id="SSF47616">
    <property type="entry name" value="GST C-terminal domain-like"/>
    <property type="match status" value="1"/>
</dbReference>
<feature type="region of interest" description="Disordered" evidence="1">
    <location>
        <begin position="382"/>
        <end position="402"/>
    </location>
</feature>
<sequence length="700" mass="78335">MDGADLQQLPVNIRNLQSAASLQNLSPEAASTLASQLASGFDPNDPHAFQAFPSSIAELQEQQHQQHQQHLQPGAPKSFVRPPRPGEQVDDVSVLSQEQQRHSNNDSNGGGGSGGAGAGAGGGQYATFVPPPRPGQTQLMARNQTPMNSVFQQRDNSQFEMLHSLEQPLQHNAIMQLPKEGDLLGPGGADSGEPVATGKSDGHFGSMKLIPYPPDLEEWRERLFNVDETITLTEEQFQTYFPHVDNVYSHRSTQRYKRKPFISHYWDCRLKGRPPGTPKSDDPNKKKRRRTARQRDLCDVKIKITEHFPASIAPADVISHMEQLPPELQTVNPFFNPGDHSRENQPFGVLTPNPALPEGHPAAHGARYFTIQRVNGNGANGKSDGIGGGHRHTLEESDRVKKNSVQRWMLKEEKEQKKALSQQKTYHKKATGLAALTVKKRSKESDLKLFASCFCPFVQRVWIALEVKGIPYQYIEVDPYKKPDSLLEVNPRGLVPALRHGNWGCHESTVLLEYLEDLDFGTPLLPPGDAKLRAHSRLWADHVNRHIIPSFYRVLQEQDPQKQPTYAEELKDEISKLVNASHVHGPFFLGPNISMVDVHIAPWILRLSRVLKPYRGWPDPEMGSRWAAWVNAIESNEHVQATTSSDDLYLDSYERYAENRPNTSQLANAINSVKEAILWHLGWDIESPSGLGPALVEIKM</sequence>
<dbReference type="HOGENOM" id="CLU_011226_7_1_1"/>
<feature type="compositionally biased region" description="Gly residues" evidence="1">
    <location>
        <begin position="108"/>
        <end position="124"/>
    </location>
</feature>
<dbReference type="PANTHER" id="PTHR43968">
    <property type="match status" value="1"/>
</dbReference>
<dbReference type="Gene3D" id="3.40.30.10">
    <property type="entry name" value="Glutaredoxin"/>
    <property type="match status" value="1"/>
</dbReference>
<dbReference type="SFLD" id="SFLDS00019">
    <property type="entry name" value="Glutathione_Transferase_(cytos"/>
    <property type="match status" value="1"/>
</dbReference>